<dbReference type="InterPro" id="IPR038466">
    <property type="entry name" value="S8_pro-domain_sf"/>
</dbReference>
<organism evidence="2 3">
    <name type="scientific">Neocallimastix californiae</name>
    <dbReference type="NCBI Taxonomy" id="1754190"/>
    <lineage>
        <taxon>Eukaryota</taxon>
        <taxon>Fungi</taxon>
        <taxon>Fungi incertae sedis</taxon>
        <taxon>Chytridiomycota</taxon>
        <taxon>Chytridiomycota incertae sedis</taxon>
        <taxon>Neocallimastigomycetes</taxon>
        <taxon>Neocallimastigales</taxon>
        <taxon>Neocallimastigaceae</taxon>
        <taxon>Neocallimastix</taxon>
    </lineage>
</organism>
<dbReference type="SUPFAM" id="SSF54897">
    <property type="entry name" value="Protease propeptides/inhibitors"/>
    <property type="match status" value="1"/>
</dbReference>
<dbReference type="Proteomes" id="UP000193920">
    <property type="component" value="Unassembled WGS sequence"/>
</dbReference>
<evidence type="ECO:0000313" key="2">
    <source>
        <dbReference type="EMBL" id="ORY73498.1"/>
    </source>
</evidence>
<dbReference type="AlphaFoldDB" id="A0A1Y2EPQ1"/>
<sequence length="395" mass="47320">MKSYMLKLPTLFFYTKCSEPNLKYYYNIKNYKFENINYKSLLLEYNKYYNKELALDFFEDLTYNKNNKEDFHFKNIPLNINVNSINNNYLPLYNPLLSIGIVHSFFKNYTINFNCKTACQNKNIINTGNIGIRDFNNIQNTNKKSTRISSFIKKINNQIYQENKYNNLNSNINSTSKSKEYYSIFYRRNLKYLFRNYPISDIYLILQEEIQSCIYCCCTDNINSQKFNNRFLNSDSIPCSTFYNILRNQLEDIIIKLYLELILEENSENSEIFSIFKSVTTYKNQRELYINYIFFFDNITDSNYKTPKMSDKQYTNEYAVKVADNIDAKELADKLGLNFGGQIGELEGYYLFKVNTNNNDNDDNIYRNIESNLSNEKNIEWFERQYLKSFQKRRC</sequence>
<proteinExistence type="predicted"/>
<evidence type="ECO:0000259" key="1">
    <source>
        <dbReference type="Pfam" id="PF16470"/>
    </source>
</evidence>
<reference evidence="2 3" key="1">
    <citation type="submission" date="2016-08" db="EMBL/GenBank/DDBJ databases">
        <title>A Parts List for Fungal Cellulosomes Revealed by Comparative Genomics.</title>
        <authorList>
            <consortium name="DOE Joint Genome Institute"/>
            <person name="Haitjema C.H."/>
            <person name="Gilmore S.P."/>
            <person name="Henske J.K."/>
            <person name="Solomon K.V."/>
            <person name="De Groot R."/>
            <person name="Kuo A."/>
            <person name="Mondo S.J."/>
            <person name="Salamov A.A."/>
            <person name="Labutti K."/>
            <person name="Zhao Z."/>
            <person name="Chiniquy J."/>
            <person name="Barry K."/>
            <person name="Brewer H.M."/>
            <person name="Purvine S.O."/>
            <person name="Wright A.T."/>
            <person name="Boxma B."/>
            <person name="Van Alen T."/>
            <person name="Hackstein J.H."/>
            <person name="Baker S.E."/>
            <person name="Grigoriev I.V."/>
            <person name="O'Malley M.A."/>
        </authorList>
    </citation>
    <scope>NUCLEOTIDE SEQUENCE [LARGE SCALE GENOMIC DNA]</scope>
    <source>
        <strain evidence="2 3">G1</strain>
    </source>
</reference>
<feature type="domain" description="Peptidase S8 pro-domain" evidence="1">
    <location>
        <begin position="317"/>
        <end position="393"/>
    </location>
</feature>
<comment type="caution">
    <text evidence="2">The sequence shown here is derived from an EMBL/GenBank/DDBJ whole genome shotgun (WGS) entry which is preliminary data.</text>
</comment>
<dbReference type="Pfam" id="PF16470">
    <property type="entry name" value="S8_pro-domain"/>
    <property type="match status" value="1"/>
</dbReference>
<dbReference type="Gene3D" id="3.30.70.850">
    <property type="entry name" value="Peptidase S8, pro-domain"/>
    <property type="match status" value="1"/>
</dbReference>
<dbReference type="STRING" id="1754190.A0A1Y2EPQ1"/>
<evidence type="ECO:0000313" key="3">
    <source>
        <dbReference type="Proteomes" id="UP000193920"/>
    </source>
</evidence>
<accession>A0A1Y2EPQ1</accession>
<dbReference type="OrthoDB" id="10495335at2759"/>
<gene>
    <name evidence="2" type="ORF">LY90DRAFT_666590</name>
</gene>
<dbReference type="EMBL" id="MCOG01000033">
    <property type="protein sequence ID" value="ORY73498.1"/>
    <property type="molecule type" value="Genomic_DNA"/>
</dbReference>
<keyword evidence="3" id="KW-1185">Reference proteome</keyword>
<protein>
    <recommendedName>
        <fullName evidence="1">Peptidase S8 pro-domain domain-containing protein</fullName>
    </recommendedName>
</protein>
<name>A0A1Y2EPQ1_9FUNG</name>
<dbReference type="InterPro" id="IPR032815">
    <property type="entry name" value="S8_pro-domain"/>
</dbReference>